<keyword evidence="6" id="KW-0539">Nucleus</keyword>
<comment type="caution">
    <text evidence="9">The sequence shown here is derived from an EMBL/GenBank/DDBJ whole genome shotgun (WGS) entry which is preliminary data.</text>
</comment>
<reference evidence="9" key="1">
    <citation type="submission" date="2021-05" db="EMBL/GenBank/DDBJ databases">
        <authorList>
            <person name="Khan N."/>
        </authorList>
    </citation>
    <scope>NUCLEOTIDE SEQUENCE</scope>
</reference>
<dbReference type="GO" id="GO:0008270">
    <property type="term" value="F:zinc ion binding"/>
    <property type="evidence" value="ECO:0007669"/>
    <property type="project" value="InterPro"/>
</dbReference>
<dbReference type="PANTHER" id="PTHR36206:SF16">
    <property type="entry name" value="TRANSCRIPTION FACTOR DOMAIN-CONTAINING PROTEIN-RELATED"/>
    <property type="match status" value="1"/>
</dbReference>
<dbReference type="AlphaFoldDB" id="A0A8J2J9G7"/>
<evidence type="ECO:0000259" key="8">
    <source>
        <dbReference type="Pfam" id="PF00172"/>
    </source>
</evidence>
<keyword evidence="3" id="KW-0805">Transcription regulation</keyword>
<dbReference type="InterPro" id="IPR052360">
    <property type="entry name" value="Transcr_Regulatory_Proteins"/>
</dbReference>
<dbReference type="GO" id="GO:0003677">
    <property type="term" value="F:DNA binding"/>
    <property type="evidence" value="ECO:0007669"/>
    <property type="project" value="UniProtKB-KW"/>
</dbReference>
<keyword evidence="1" id="KW-0479">Metal-binding</keyword>
<keyword evidence="7" id="KW-0732">Signal</keyword>
<evidence type="ECO:0000256" key="4">
    <source>
        <dbReference type="ARBA" id="ARBA00023125"/>
    </source>
</evidence>
<dbReference type="InterPro" id="IPR001138">
    <property type="entry name" value="Zn2Cys6_DnaBD"/>
</dbReference>
<protein>
    <recommendedName>
        <fullName evidence="8">Zn(2)-C6 fungal-type domain-containing protein</fullName>
    </recommendedName>
</protein>
<dbReference type="PANTHER" id="PTHR36206">
    <property type="entry name" value="ASPERCRYPTIN BIOSYNTHESIS CLUSTER-SPECIFIC TRANSCRIPTION REGULATOR ATNN-RELATED"/>
    <property type="match status" value="1"/>
</dbReference>
<dbReference type="Pfam" id="PF00172">
    <property type="entry name" value="Zn_clus"/>
    <property type="match status" value="1"/>
</dbReference>
<sequence>MRSPMVLLAFILALVVVSTGLIAPHSLVSDERLPGPLRSGQAHHLTVENHRTLFARQKTYQSDRTRLDTTWKDVTLFELGGSVRACSKHLAQGAEKVAKVTNVLEDQIDDIAERVKDKVIAVLDLDEIEIIVEKVFKEVKDFLTEKTKDLKKIATNLQSYLEDITNRALEKIENLLEDSGFLDALDDLDQVIKDLSDVLKDGVKRISSALMEAFHLDSFEFPTIDIDFNLPEIDPIPDLSLSFALDDFELYLELEVTLAASATYIMPLFRSQSSLGMASPDAYAGAVVVIDLILTAEVEVQLQGGFHLKVDNSIIIDIGMFSQDISEPNFPGGQFDFLPVIVSSASGKIMGVLRVELKAGLELQNHTMNIFCKELEFGAGVELGLGFEFNVGAAAGATLKLNDHAWGPVPETSFSRYASTSAVTVTTNEAQGRSALFLQGSTTTTTVLETVIYSGVSCKSSGVVNCPVSLQTTTTSASVIAHNTVVAVEETPTFPARPSSVNEVQSPIPFGADAQYAAAAGPSYSRPFFDRETGGVSNKIIVGNKIRLLLARKIKCDEGKPSCRRCVSSRRVCGGYEDATTQSGLTWYRPNQLAARNQKEGRAFQFFNTMAGPVLSGSTDSYFWTHLVMQFSHFEPTVRHAVLSISSLYEDFARGSRITRQVCGSTFAIGHYNAAIQQVKSLGDEQLILLLCVLFVCIEYLQGDIHAALQHCRHGIMILNDSGCPGWARQHLVPIFRRLSLTSFFFGGMQSMRLPKLIGLDTAMPEEFTSITEAQSFIDSLMSRAMECVLDRCDDQRPTLVALLDDWELKAKNLEHIVPTSSAADKYALYGMRIKYRVTSIYIHTPRKETEMWYDEHLDNFRRIVDLARNAAITWDIAQQEHVPDSSFTFEMGLLPLTFFVVVKCRSLKIRAEALSLAPKVGPAKEGLFDVGTLYRVGRRQIELEHDILLDDSDMTLEDHEDADEPLPPEDKRFFAVPVKHELEVASDPDGRIYYKRQVHFLKRDRDGEGATYIFR</sequence>
<keyword evidence="4" id="KW-0238">DNA-binding</keyword>
<proteinExistence type="predicted"/>
<feature type="domain" description="Zn(2)-C6 fungal-type" evidence="8">
    <location>
        <begin position="552"/>
        <end position="582"/>
    </location>
</feature>
<dbReference type="EMBL" id="CAJSTJ010000154">
    <property type="protein sequence ID" value="CAG7563218.1"/>
    <property type="molecule type" value="Genomic_DNA"/>
</dbReference>
<dbReference type="GO" id="GO:0000981">
    <property type="term" value="F:DNA-binding transcription factor activity, RNA polymerase II-specific"/>
    <property type="evidence" value="ECO:0007669"/>
    <property type="project" value="InterPro"/>
</dbReference>
<feature type="chain" id="PRO_5035202739" description="Zn(2)-C6 fungal-type domain-containing protein" evidence="7">
    <location>
        <begin position="21"/>
        <end position="1016"/>
    </location>
</feature>
<name>A0A8J2J9G7_FUSEQ</name>
<evidence type="ECO:0000256" key="7">
    <source>
        <dbReference type="SAM" id="SignalP"/>
    </source>
</evidence>
<evidence type="ECO:0000256" key="2">
    <source>
        <dbReference type="ARBA" id="ARBA00022833"/>
    </source>
</evidence>
<evidence type="ECO:0000256" key="5">
    <source>
        <dbReference type="ARBA" id="ARBA00023163"/>
    </source>
</evidence>
<accession>A0A8J2J9G7</accession>
<feature type="signal peptide" evidence="7">
    <location>
        <begin position="1"/>
        <end position="20"/>
    </location>
</feature>
<evidence type="ECO:0000313" key="10">
    <source>
        <dbReference type="Proteomes" id="UP000693738"/>
    </source>
</evidence>
<evidence type="ECO:0000256" key="3">
    <source>
        <dbReference type="ARBA" id="ARBA00023015"/>
    </source>
</evidence>
<evidence type="ECO:0000313" key="9">
    <source>
        <dbReference type="EMBL" id="CAG7563218.1"/>
    </source>
</evidence>
<dbReference type="Proteomes" id="UP000693738">
    <property type="component" value="Unassembled WGS sequence"/>
</dbReference>
<evidence type="ECO:0000256" key="6">
    <source>
        <dbReference type="ARBA" id="ARBA00023242"/>
    </source>
</evidence>
<gene>
    <name evidence="9" type="ORF">FEQUK3_LOCUS8963</name>
</gene>
<dbReference type="CDD" id="cd00067">
    <property type="entry name" value="GAL4"/>
    <property type="match status" value="1"/>
</dbReference>
<evidence type="ECO:0000256" key="1">
    <source>
        <dbReference type="ARBA" id="ARBA00022723"/>
    </source>
</evidence>
<keyword evidence="2" id="KW-0862">Zinc</keyword>
<organism evidence="9 10">
    <name type="scientific">Fusarium equiseti</name>
    <name type="common">Fusarium scirpi</name>
    <dbReference type="NCBI Taxonomy" id="61235"/>
    <lineage>
        <taxon>Eukaryota</taxon>
        <taxon>Fungi</taxon>
        <taxon>Dikarya</taxon>
        <taxon>Ascomycota</taxon>
        <taxon>Pezizomycotina</taxon>
        <taxon>Sordariomycetes</taxon>
        <taxon>Hypocreomycetidae</taxon>
        <taxon>Hypocreales</taxon>
        <taxon>Nectriaceae</taxon>
        <taxon>Fusarium</taxon>
        <taxon>Fusarium incarnatum-equiseti species complex</taxon>
    </lineage>
</organism>
<keyword evidence="5" id="KW-0804">Transcription</keyword>